<sequence length="133" mass="15591">MRLPLSPLVQLTTGQIHPSFPQTLLNYYLLTDAELESLASFYHQRTPCAYSQKYPCPVPWDSSSGIETKRRRLGRFIGLRGCESPIMDMEGEVGEMVGWRMGEGEEEIVERAARERQREAEEEEVRRKMRWYY</sequence>
<accession>A0AAJ0F777</accession>
<evidence type="ECO:0000313" key="1">
    <source>
        <dbReference type="EMBL" id="KAK1757661.1"/>
    </source>
</evidence>
<evidence type="ECO:0000313" key="2">
    <source>
        <dbReference type="Proteomes" id="UP001239445"/>
    </source>
</evidence>
<protein>
    <submittedName>
        <fullName evidence="1">Uncharacterized protein</fullName>
    </submittedName>
</protein>
<gene>
    <name evidence="1" type="ORF">QBC47DRAFT_376652</name>
</gene>
<reference evidence="1" key="1">
    <citation type="submission" date="2023-06" db="EMBL/GenBank/DDBJ databases">
        <title>Genome-scale phylogeny and comparative genomics of the fungal order Sordariales.</title>
        <authorList>
            <consortium name="Lawrence Berkeley National Laboratory"/>
            <person name="Hensen N."/>
            <person name="Bonometti L."/>
            <person name="Westerberg I."/>
            <person name="Brannstrom I.O."/>
            <person name="Guillou S."/>
            <person name="Cros-Aarteil S."/>
            <person name="Calhoun S."/>
            <person name="Haridas S."/>
            <person name="Kuo A."/>
            <person name="Mondo S."/>
            <person name="Pangilinan J."/>
            <person name="Riley R."/>
            <person name="Labutti K."/>
            <person name="Andreopoulos B."/>
            <person name="Lipzen A."/>
            <person name="Chen C."/>
            <person name="Yanf M."/>
            <person name="Daum C."/>
            <person name="Ng V."/>
            <person name="Clum A."/>
            <person name="Steindorff A."/>
            <person name="Ohm R."/>
            <person name="Martin F."/>
            <person name="Silar P."/>
            <person name="Natvig D."/>
            <person name="Lalanne C."/>
            <person name="Gautier V."/>
            <person name="Ament-Velasquez S.L."/>
            <person name="Kruys A."/>
            <person name="Hutchinson M.I."/>
            <person name="Powell A.J."/>
            <person name="Barry K."/>
            <person name="Miller A.N."/>
            <person name="Grigoriev I.V."/>
            <person name="Debuchy R."/>
            <person name="Gladieux P."/>
            <person name="Thoren M.H."/>
            <person name="Johannesson H."/>
        </authorList>
    </citation>
    <scope>NUCLEOTIDE SEQUENCE</scope>
    <source>
        <strain evidence="1">PSN4</strain>
    </source>
</reference>
<comment type="caution">
    <text evidence="1">The sequence shown here is derived from an EMBL/GenBank/DDBJ whole genome shotgun (WGS) entry which is preliminary data.</text>
</comment>
<dbReference type="AlphaFoldDB" id="A0AAJ0F777"/>
<proteinExistence type="predicted"/>
<keyword evidence="2" id="KW-1185">Reference proteome</keyword>
<dbReference type="Proteomes" id="UP001239445">
    <property type="component" value="Unassembled WGS sequence"/>
</dbReference>
<dbReference type="EMBL" id="MU839830">
    <property type="protein sequence ID" value="KAK1757661.1"/>
    <property type="molecule type" value="Genomic_DNA"/>
</dbReference>
<name>A0AAJ0F777_9PEZI</name>
<organism evidence="1 2">
    <name type="scientific">Echria macrotheca</name>
    <dbReference type="NCBI Taxonomy" id="438768"/>
    <lineage>
        <taxon>Eukaryota</taxon>
        <taxon>Fungi</taxon>
        <taxon>Dikarya</taxon>
        <taxon>Ascomycota</taxon>
        <taxon>Pezizomycotina</taxon>
        <taxon>Sordariomycetes</taxon>
        <taxon>Sordariomycetidae</taxon>
        <taxon>Sordariales</taxon>
        <taxon>Schizotheciaceae</taxon>
        <taxon>Echria</taxon>
    </lineage>
</organism>